<dbReference type="EMBL" id="VJVW01000002">
    <property type="protein sequence ID" value="MUP42312.1"/>
    <property type="molecule type" value="Genomic_DNA"/>
</dbReference>
<accession>A0A7K1LND6</accession>
<dbReference type="AlphaFoldDB" id="A0A7K1LND6"/>
<feature type="transmembrane region" description="Helical" evidence="1">
    <location>
        <begin position="66"/>
        <end position="84"/>
    </location>
</feature>
<feature type="transmembrane region" description="Helical" evidence="1">
    <location>
        <begin position="12"/>
        <end position="32"/>
    </location>
</feature>
<dbReference type="RefSeq" id="WP_156275358.1">
    <property type="nucleotide sequence ID" value="NZ_BAABGI010000001.1"/>
</dbReference>
<sequence length="336" mass="38814">MLQEKGSFNYLVLIFPLILLISLVLLALSAGFKENAELLSLALSFDFLITIPLIYFLIIRKSKIPATTIIPLMVIGLLAGKYTIPQEYHFYLDSFQSWALPVLEISVISMVIFRVYRTIQAYKINREGEADFYNALKTSCREILPKAFAIPFATEIAVFYYGFFHWKKKDPKENEYSYHKDSGSVSLYAVIIFLIIIETLVLHILISLWLESLAWLISILSIYTGLQLFGFLRSIYKRPILIEEDKLLLRYGIMKEAEISLSDIAAIEISDRDIEEDASTLKLALLEKLESHNIILHLHREQNLTGIYGRTKKFRVIAFHVDDKENFRRKIEAAIF</sequence>
<evidence type="ECO:0008006" key="4">
    <source>
        <dbReference type="Google" id="ProtNLM"/>
    </source>
</evidence>
<evidence type="ECO:0000313" key="2">
    <source>
        <dbReference type="EMBL" id="MUP42312.1"/>
    </source>
</evidence>
<feature type="transmembrane region" description="Helical" evidence="1">
    <location>
        <begin position="38"/>
        <end position="59"/>
    </location>
</feature>
<feature type="transmembrane region" description="Helical" evidence="1">
    <location>
        <begin position="96"/>
        <end position="116"/>
    </location>
</feature>
<comment type="caution">
    <text evidence="2">The sequence shown here is derived from an EMBL/GenBank/DDBJ whole genome shotgun (WGS) entry which is preliminary data.</text>
</comment>
<reference evidence="2 3" key="1">
    <citation type="submission" date="2019-07" db="EMBL/GenBank/DDBJ databases">
        <title>Gramella aestuarii sp. nov., isolated from a tidal flat, and emended description of Gramella echinicola.</title>
        <authorList>
            <person name="Liu L."/>
        </authorList>
    </citation>
    <scope>NUCLEOTIDE SEQUENCE [LARGE SCALE GENOMIC DNA]</scope>
    <source>
        <strain evidence="2 3">BS12</strain>
    </source>
</reference>
<feature type="transmembrane region" description="Helical" evidence="1">
    <location>
        <begin position="212"/>
        <end position="232"/>
    </location>
</feature>
<dbReference type="OrthoDB" id="979693at2"/>
<keyword evidence="3" id="KW-1185">Reference proteome</keyword>
<evidence type="ECO:0000256" key="1">
    <source>
        <dbReference type="SAM" id="Phobius"/>
    </source>
</evidence>
<protein>
    <recommendedName>
        <fullName evidence="4">Beta-carotene 15,15'-monooxygenase</fullName>
    </recommendedName>
</protein>
<name>A0A7K1LND6_9FLAO</name>
<feature type="transmembrane region" description="Helical" evidence="1">
    <location>
        <begin position="185"/>
        <end position="206"/>
    </location>
</feature>
<organism evidence="2 3">
    <name type="scientific">Christiangramia aestuarii</name>
    <dbReference type="NCBI Taxonomy" id="1028746"/>
    <lineage>
        <taxon>Bacteria</taxon>
        <taxon>Pseudomonadati</taxon>
        <taxon>Bacteroidota</taxon>
        <taxon>Flavobacteriia</taxon>
        <taxon>Flavobacteriales</taxon>
        <taxon>Flavobacteriaceae</taxon>
        <taxon>Christiangramia</taxon>
    </lineage>
</organism>
<dbReference type="Proteomes" id="UP000460416">
    <property type="component" value="Unassembled WGS sequence"/>
</dbReference>
<evidence type="ECO:0000313" key="3">
    <source>
        <dbReference type="Proteomes" id="UP000460416"/>
    </source>
</evidence>
<proteinExistence type="predicted"/>
<keyword evidence="1" id="KW-0472">Membrane</keyword>
<keyword evidence="1" id="KW-1133">Transmembrane helix</keyword>
<keyword evidence="1" id="KW-0812">Transmembrane</keyword>
<gene>
    <name evidence="2" type="ORF">FLP08_06990</name>
</gene>